<proteinExistence type="predicted"/>
<feature type="region of interest" description="Disordered" evidence="1">
    <location>
        <begin position="829"/>
        <end position="899"/>
    </location>
</feature>
<gene>
    <name evidence="2" type="ORF">M0813_22667</name>
</gene>
<name>A0ABQ8YD42_9EUKA</name>
<feature type="compositionally biased region" description="Basic and acidic residues" evidence="1">
    <location>
        <begin position="872"/>
        <end position="889"/>
    </location>
</feature>
<sequence length="899" mass="104207">MELSEEELKNKINEFTNNYAVVLFNILGKQIHISVDWESFENAKKPQRAMEALYSWNGYFVFGRLIEVIEEFAVKYDGKSDIEDLLDAIVIQCVNKGRTVDLDGTNLIVKSNFSKGSMGALKKKRLKKLIGNLFRLTTKSYRKLIEQVCIPRAQQELRETLELTEEESDIEFEVDWESFGRSEDLSDALSNLTYYSGWYSFRNIARAFRYAIRYDEISKKKLKKLFTKVRFVHIPGRGYKKKKAFVEKSTIVIYGQWEYWWGGYLSTYDLQALLRHAVKLKKLEKKKKENKMNKDQVKKKIKLLRDVAESYYIRHGHLQYLEWVLSSPIFQKPDKLDSKAFNIFMTKFVNKENKENEEEKKKKKKKKKKEKFIYGRPIKKINQRGSRQDRLFCITNKSLYTFNYNYKKSKVLPKTIHIMPHKKWWYCRYGELSSSGGFGGDLAKKGGDKLNVNTDNVQKVSEGVGEIANLVSDKEFGVNFISNYRLKKPNPILKKVAKQLGPKILMVFDKLVETQIEGKENLPAVHIPESPKFELSDIFKIIGKSLAKEDVKLPLITFDGFPPASLLDVIALLEETWDKTASQPDVKLPNLPTIDIAWLLKNALNTMREMKDLEFEFPQQPSLKKFFENIFDSMQEKAEESLGDIELPPPESIGLVKLLNVLKESIENFEEKVPKLKVAKQKLPEMLVVIETLIKVSEEVPVINFPPPKSLKILRILEIINNVIGVIDLPSVSFDGLDIDFGIELPKLPSVDIDLPGGKFLKYLQPAKKPPHEAVMYYPREKSDKHLCKELCYIHRAIAMCNNSPSWVSRPYKTKINYNATTFGQLLNKTSRGKTNKHKVKKDKKNENSEESQEENENEIEKEEINENEEEKENKEEKEKENKEEKENSDSDQLDSGSD</sequence>
<evidence type="ECO:0000313" key="3">
    <source>
        <dbReference type="Proteomes" id="UP001150062"/>
    </source>
</evidence>
<dbReference type="EMBL" id="JAOAOG010000175">
    <property type="protein sequence ID" value="KAJ6242523.1"/>
    <property type="molecule type" value="Genomic_DNA"/>
</dbReference>
<protein>
    <submittedName>
        <fullName evidence="2">Uncharacterized protein</fullName>
    </submittedName>
</protein>
<organism evidence="2 3">
    <name type="scientific">Anaeramoeba flamelloides</name>
    <dbReference type="NCBI Taxonomy" id="1746091"/>
    <lineage>
        <taxon>Eukaryota</taxon>
        <taxon>Metamonada</taxon>
        <taxon>Anaeramoebidae</taxon>
        <taxon>Anaeramoeba</taxon>
    </lineage>
</organism>
<evidence type="ECO:0000313" key="2">
    <source>
        <dbReference type="EMBL" id="KAJ6242523.1"/>
    </source>
</evidence>
<feature type="compositionally biased region" description="Acidic residues" evidence="1">
    <location>
        <begin position="849"/>
        <end position="871"/>
    </location>
</feature>
<reference evidence="2" key="1">
    <citation type="submission" date="2022-08" db="EMBL/GenBank/DDBJ databases">
        <title>Novel sulfate-reducing endosymbionts in the free-living metamonad Anaeramoeba.</title>
        <authorList>
            <person name="Jerlstrom-Hultqvist J."/>
            <person name="Cepicka I."/>
            <person name="Gallot-Lavallee L."/>
            <person name="Salas-Leiva D."/>
            <person name="Curtis B.A."/>
            <person name="Zahonova K."/>
            <person name="Pipaliya S."/>
            <person name="Dacks J."/>
            <person name="Roger A.J."/>
        </authorList>
    </citation>
    <scope>NUCLEOTIDE SEQUENCE</scope>
    <source>
        <strain evidence="2">Schooner1</strain>
    </source>
</reference>
<feature type="compositionally biased region" description="Basic residues" evidence="1">
    <location>
        <begin position="831"/>
        <end position="843"/>
    </location>
</feature>
<dbReference type="Proteomes" id="UP001150062">
    <property type="component" value="Unassembled WGS sequence"/>
</dbReference>
<keyword evidence="3" id="KW-1185">Reference proteome</keyword>
<evidence type="ECO:0000256" key="1">
    <source>
        <dbReference type="SAM" id="MobiDB-lite"/>
    </source>
</evidence>
<comment type="caution">
    <text evidence="2">The sequence shown here is derived from an EMBL/GenBank/DDBJ whole genome shotgun (WGS) entry which is preliminary data.</text>
</comment>
<accession>A0ABQ8YD42</accession>
<feature type="compositionally biased region" description="Acidic residues" evidence="1">
    <location>
        <begin position="890"/>
        <end position="899"/>
    </location>
</feature>